<dbReference type="InterPro" id="IPR016055">
    <property type="entry name" value="A-D-PHexomutase_a/b/a-I/II/III"/>
</dbReference>
<dbReference type="Proteomes" id="UP000699691">
    <property type="component" value="Unassembled WGS sequence"/>
</dbReference>
<comment type="cofactor">
    <cofactor evidence="1">
        <name>Mg(2+)</name>
        <dbReference type="ChEBI" id="CHEBI:18420"/>
    </cofactor>
</comment>
<dbReference type="PANTHER" id="PTHR43771:SF1">
    <property type="entry name" value="PHOSPHOMANNOMUTASE"/>
    <property type="match status" value="1"/>
</dbReference>
<comment type="caution">
    <text evidence="8">The sequence shown here is derived from an EMBL/GenBank/DDBJ whole genome shotgun (WGS) entry which is preliminary data.</text>
</comment>
<evidence type="ECO:0000256" key="6">
    <source>
        <dbReference type="ARBA" id="ARBA00023235"/>
    </source>
</evidence>
<dbReference type="SUPFAM" id="SSF53738">
    <property type="entry name" value="Phosphoglucomutase, first 3 domains"/>
    <property type="match status" value="1"/>
</dbReference>
<protein>
    <recommendedName>
        <fullName evidence="7">Alpha-D-phosphohexomutase alpha/beta/alpha domain-containing protein</fullName>
    </recommendedName>
</protein>
<keyword evidence="5" id="KW-0460">Magnesium</keyword>
<evidence type="ECO:0000313" key="8">
    <source>
        <dbReference type="EMBL" id="MCA9397548.1"/>
    </source>
</evidence>
<reference evidence="8" key="1">
    <citation type="submission" date="2020-04" db="EMBL/GenBank/DDBJ databases">
        <authorList>
            <person name="Zhang T."/>
        </authorList>
    </citation>
    <scope>NUCLEOTIDE SEQUENCE</scope>
    <source>
        <strain evidence="8">HKST-UBA02</strain>
    </source>
</reference>
<evidence type="ECO:0000256" key="5">
    <source>
        <dbReference type="ARBA" id="ARBA00022842"/>
    </source>
</evidence>
<proteinExistence type="inferred from homology"/>
<dbReference type="PANTHER" id="PTHR43771">
    <property type="entry name" value="PHOSPHOMANNOMUTASE"/>
    <property type="match status" value="1"/>
</dbReference>
<gene>
    <name evidence="8" type="ORF">KC573_01855</name>
</gene>
<reference evidence="8" key="2">
    <citation type="journal article" date="2021" name="Microbiome">
        <title>Successional dynamics and alternative stable states in a saline activated sludge microbial community over 9 years.</title>
        <authorList>
            <person name="Wang Y."/>
            <person name="Ye J."/>
            <person name="Ju F."/>
            <person name="Liu L."/>
            <person name="Boyd J.A."/>
            <person name="Deng Y."/>
            <person name="Parks D.H."/>
            <person name="Jiang X."/>
            <person name="Yin X."/>
            <person name="Woodcroft B.J."/>
            <person name="Tyson G.W."/>
            <person name="Hugenholtz P."/>
            <person name="Polz M.F."/>
            <person name="Zhang T."/>
        </authorList>
    </citation>
    <scope>NUCLEOTIDE SEQUENCE</scope>
    <source>
        <strain evidence="8">HKST-UBA02</strain>
    </source>
</reference>
<feature type="domain" description="Alpha-D-phosphohexomutase alpha/beta/alpha" evidence="7">
    <location>
        <begin position="6"/>
        <end position="88"/>
    </location>
</feature>
<evidence type="ECO:0000256" key="4">
    <source>
        <dbReference type="ARBA" id="ARBA00022723"/>
    </source>
</evidence>
<dbReference type="InterPro" id="IPR005844">
    <property type="entry name" value="A-D-PHexomutase_a/b/a-I"/>
</dbReference>
<dbReference type="Pfam" id="PF02878">
    <property type="entry name" value="PGM_PMM_I"/>
    <property type="match status" value="1"/>
</dbReference>
<evidence type="ECO:0000256" key="2">
    <source>
        <dbReference type="ARBA" id="ARBA00010231"/>
    </source>
</evidence>
<keyword evidence="4" id="KW-0479">Metal-binding</keyword>
<organism evidence="8 9">
    <name type="scientific">candidate division WWE3 bacterium</name>
    <dbReference type="NCBI Taxonomy" id="2053526"/>
    <lineage>
        <taxon>Bacteria</taxon>
        <taxon>Katanobacteria</taxon>
    </lineage>
</organism>
<evidence type="ECO:0000256" key="3">
    <source>
        <dbReference type="ARBA" id="ARBA00022553"/>
    </source>
</evidence>
<dbReference type="GO" id="GO:0046872">
    <property type="term" value="F:metal ion binding"/>
    <property type="evidence" value="ECO:0007669"/>
    <property type="project" value="UniProtKB-KW"/>
</dbReference>
<keyword evidence="3" id="KW-0597">Phosphoprotein</keyword>
<comment type="similarity">
    <text evidence="2">Belongs to the phosphohexose mutase family.</text>
</comment>
<dbReference type="AlphaFoldDB" id="A0A955LW12"/>
<name>A0A955LW12_UNCKA</name>
<keyword evidence="6" id="KW-0413">Isomerase</keyword>
<accession>A0A955LW12</accession>
<dbReference type="GO" id="GO:0016868">
    <property type="term" value="F:intramolecular phosphotransferase activity"/>
    <property type="evidence" value="ECO:0007669"/>
    <property type="project" value="InterPro"/>
</dbReference>
<dbReference type="EMBL" id="JAGQKY010000062">
    <property type="protein sequence ID" value="MCA9397548.1"/>
    <property type="molecule type" value="Genomic_DNA"/>
</dbReference>
<evidence type="ECO:0000259" key="7">
    <source>
        <dbReference type="Pfam" id="PF02878"/>
    </source>
</evidence>
<evidence type="ECO:0000313" key="9">
    <source>
        <dbReference type="Proteomes" id="UP000699691"/>
    </source>
</evidence>
<dbReference type="GO" id="GO:0005975">
    <property type="term" value="P:carbohydrate metabolic process"/>
    <property type="evidence" value="ECO:0007669"/>
    <property type="project" value="InterPro"/>
</dbReference>
<evidence type="ECO:0000256" key="1">
    <source>
        <dbReference type="ARBA" id="ARBA00001946"/>
    </source>
</evidence>
<sequence length="89" mass="9875">MLSPHIFRTYDIRGVTTEDFTPGSIEKIGKAYGTYLLDKGTHDCVLGHDVRASSTQYAQSFIKGLVSTGVNVHYLGTVITPTVYYARHH</sequence>
<dbReference type="Gene3D" id="3.40.120.10">
    <property type="entry name" value="Alpha-D-Glucose-1,6-Bisphosphate, subunit A, domain 3"/>
    <property type="match status" value="1"/>
</dbReference>